<comment type="cofactor">
    <cofactor evidence="1">
        <name>pyridoxal 5'-phosphate</name>
        <dbReference type="ChEBI" id="CHEBI:597326"/>
    </cofactor>
</comment>
<dbReference type="Proteomes" id="UP000594262">
    <property type="component" value="Unplaced"/>
</dbReference>
<feature type="region of interest" description="Disordered" evidence="7">
    <location>
        <begin position="712"/>
        <end position="771"/>
    </location>
</feature>
<organism evidence="10 11">
    <name type="scientific">Clytia hemisphaerica</name>
    <dbReference type="NCBI Taxonomy" id="252671"/>
    <lineage>
        <taxon>Eukaryota</taxon>
        <taxon>Metazoa</taxon>
        <taxon>Cnidaria</taxon>
        <taxon>Hydrozoa</taxon>
        <taxon>Hydroidolina</taxon>
        <taxon>Leptothecata</taxon>
        <taxon>Obeliida</taxon>
        <taxon>Clytiidae</taxon>
        <taxon>Clytia</taxon>
    </lineage>
</organism>
<dbReference type="AlphaFoldDB" id="A0A7M5XCS2"/>
<evidence type="ECO:0000256" key="5">
    <source>
        <dbReference type="ARBA" id="ARBA00023239"/>
    </source>
</evidence>
<dbReference type="GO" id="GO:0019752">
    <property type="term" value="P:carboxylic acid metabolic process"/>
    <property type="evidence" value="ECO:0007669"/>
    <property type="project" value="InterPro"/>
</dbReference>
<dbReference type="InterPro" id="IPR015421">
    <property type="entry name" value="PyrdxlP-dep_Trfase_major"/>
</dbReference>
<dbReference type="Pfam" id="PF22937">
    <property type="entry name" value="PDXDC1-like_cen2"/>
    <property type="match status" value="1"/>
</dbReference>
<dbReference type="Gene3D" id="3.40.640.10">
    <property type="entry name" value="Type I PLP-dependent aspartate aminotransferase-like (Major domain)"/>
    <property type="match status" value="1"/>
</dbReference>
<evidence type="ECO:0000256" key="7">
    <source>
        <dbReference type="SAM" id="MobiDB-lite"/>
    </source>
</evidence>
<feature type="compositionally biased region" description="Basic and acidic residues" evidence="7">
    <location>
        <begin position="754"/>
        <end position="771"/>
    </location>
</feature>
<evidence type="ECO:0000259" key="8">
    <source>
        <dbReference type="Pfam" id="PF22930"/>
    </source>
</evidence>
<dbReference type="InterPro" id="IPR050477">
    <property type="entry name" value="GrpII_AminoAcid_Decarb"/>
</dbReference>
<evidence type="ECO:0000256" key="6">
    <source>
        <dbReference type="ARBA" id="ARBA00047190"/>
    </source>
</evidence>
<evidence type="ECO:0000313" key="10">
    <source>
        <dbReference type="EnsemblMetazoa" id="CLYHEMP021473.1"/>
    </source>
</evidence>
<dbReference type="Pfam" id="PF00282">
    <property type="entry name" value="Pyridoxal_deC"/>
    <property type="match status" value="1"/>
</dbReference>
<dbReference type="OrthoDB" id="2161780at2759"/>
<keyword evidence="5" id="KW-0456">Lyase</keyword>
<protein>
    <recommendedName>
        <fullName evidence="6">Pyridoxal-dependent decarboxylase domain-containing protein 1</fullName>
    </recommendedName>
</protein>
<sequence length="771" mass="85865">MAADGQSWQVNIDPQPAKDLAMEDLEMQVLSNVINDFKESIAKTFSCTECEYNSDKFNVNKGVNLSEVLKRLSDLRLPANSSTTIPDTWNHISILSKSLQEYLLLLESHQRNSIADRIYSDCQTWLSELFSLDNLQSSFHNKELDGVVKVCKLALHSKYPKYASDGFTALYTRPPVIYISSAAPPEFSKQLQNQLGLPQSSVCSVPCNTMFGSPFTMDVSALERLLTDDVSCGKTPLILIAYAGTPLTGHTDNLSRLREICTQSGVWFHVEGDTLANLALSQTQPSIQIASSADSLTLNLSRWFGISSLPHCTYYRCNNTTQAELSGLIADSTEKLSALCVWVIVQFMGTHDLQNMIEHSSVLAQQMISRLDVINGVKRIEQPSGLSPVVIYKYKASPSLPLTLDDTEEKGKILAAAPRGKIEVSERLTNSFNQKLCDSLNKENPALRVEAVEIPREGLCMKFDPLLTSRAKGTSKVDVDNYIESLQQKIIMMDNLLVSRDLFTEMFSKISDVIVLDTKELPIMGAFQCIPKYWKTKTMSNLSDLKKQEANELNLRIYQALCTQFEDVLVLAQQDTGLNTVQLGMVGESFNLQLFSELVAKLTVEFEDNAKFVESVTDSIQKSIEEAQDKLNKEREEKFFQDGVLRSVPVVASFYNWFSPPPKEDHGVTGRSFDLSSGKLDSTEQTYKFKMQVHDDQSDLLSNASDISKASALETSSVKDPDETSTSAEMNDVTVNDDVETGEPIQTETSQEQPVEKAEEAGQEDVRESDV</sequence>
<evidence type="ECO:0000256" key="1">
    <source>
        <dbReference type="ARBA" id="ARBA00001933"/>
    </source>
</evidence>
<dbReference type="EnsemblMetazoa" id="CLYHEMT021473.1">
    <property type="protein sequence ID" value="CLYHEMP021473.1"/>
    <property type="gene ID" value="CLYHEMG021473"/>
</dbReference>
<evidence type="ECO:0000313" key="11">
    <source>
        <dbReference type="Proteomes" id="UP000594262"/>
    </source>
</evidence>
<dbReference type="Pfam" id="PF22930">
    <property type="entry name" value="PDXDC1-like_cen"/>
    <property type="match status" value="1"/>
</dbReference>
<comment type="similarity">
    <text evidence="2">Belongs to the group II decarboxylase family.</text>
</comment>
<dbReference type="InterPro" id="IPR002129">
    <property type="entry name" value="PyrdxlP-dep_de-COase"/>
</dbReference>
<dbReference type="InterPro" id="IPR055102">
    <property type="entry name" value="PDXDC1-like_3rd"/>
</dbReference>
<dbReference type="PANTHER" id="PTHR42735">
    <property type="match status" value="1"/>
</dbReference>
<keyword evidence="11" id="KW-1185">Reference proteome</keyword>
<dbReference type="InterPro" id="IPR055103">
    <property type="entry name" value="PDXDC1-like_2nd"/>
</dbReference>
<dbReference type="GeneID" id="136817583"/>
<dbReference type="GO" id="GO:0016831">
    <property type="term" value="F:carboxy-lyase activity"/>
    <property type="evidence" value="ECO:0007669"/>
    <property type="project" value="UniProtKB-KW"/>
</dbReference>
<proteinExistence type="inferred from homology"/>
<dbReference type="RefSeq" id="XP_066930008.1">
    <property type="nucleotide sequence ID" value="XM_067073907.1"/>
</dbReference>
<feature type="compositionally biased region" description="Polar residues" evidence="7">
    <location>
        <begin position="744"/>
        <end position="753"/>
    </location>
</feature>
<keyword evidence="3" id="KW-0210">Decarboxylase</keyword>
<dbReference type="InterPro" id="IPR015424">
    <property type="entry name" value="PyrdxlP-dep_Trfase"/>
</dbReference>
<dbReference type="PANTHER" id="PTHR42735:SF1">
    <property type="entry name" value="PYRIDOXAL-DEPENDENT DECARBOXYLASE DOMAIN-CONTAINING PROTEIN 1-RELATED"/>
    <property type="match status" value="1"/>
</dbReference>
<dbReference type="SUPFAM" id="SSF53383">
    <property type="entry name" value="PLP-dependent transferases"/>
    <property type="match status" value="1"/>
</dbReference>
<evidence type="ECO:0000256" key="2">
    <source>
        <dbReference type="ARBA" id="ARBA00009533"/>
    </source>
</evidence>
<dbReference type="GO" id="GO:0030170">
    <property type="term" value="F:pyridoxal phosphate binding"/>
    <property type="evidence" value="ECO:0007669"/>
    <property type="project" value="InterPro"/>
</dbReference>
<evidence type="ECO:0000256" key="4">
    <source>
        <dbReference type="ARBA" id="ARBA00022898"/>
    </source>
</evidence>
<feature type="domain" description="PDXDC1/PDXD2 second" evidence="8">
    <location>
        <begin position="387"/>
        <end position="492"/>
    </location>
</feature>
<evidence type="ECO:0000259" key="9">
    <source>
        <dbReference type="Pfam" id="PF22937"/>
    </source>
</evidence>
<keyword evidence="4" id="KW-0663">Pyridoxal phosphate</keyword>
<reference evidence="10" key="1">
    <citation type="submission" date="2021-01" db="UniProtKB">
        <authorList>
            <consortium name="EnsemblMetazoa"/>
        </authorList>
    </citation>
    <scope>IDENTIFICATION</scope>
</reference>
<name>A0A7M5XCS2_9CNID</name>
<feature type="domain" description="PDXDC1-like third" evidence="9">
    <location>
        <begin position="503"/>
        <end position="611"/>
    </location>
</feature>
<accession>A0A7M5XCS2</accession>
<evidence type="ECO:0000256" key="3">
    <source>
        <dbReference type="ARBA" id="ARBA00022793"/>
    </source>
</evidence>